<dbReference type="GO" id="GO:0015031">
    <property type="term" value="P:protein transport"/>
    <property type="evidence" value="ECO:0007669"/>
    <property type="project" value="TreeGrafter"/>
</dbReference>
<keyword evidence="2" id="KW-0472">Membrane</keyword>
<evidence type="ECO:0000313" key="3">
    <source>
        <dbReference type="EMBL" id="KKP04017.1"/>
    </source>
</evidence>
<organism evidence="3 4">
    <name type="scientific">Trichoderma harzianum</name>
    <name type="common">Hypocrea lixii</name>
    <dbReference type="NCBI Taxonomy" id="5544"/>
    <lineage>
        <taxon>Eukaryota</taxon>
        <taxon>Fungi</taxon>
        <taxon>Dikarya</taxon>
        <taxon>Ascomycota</taxon>
        <taxon>Pezizomycotina</taxon>
        <taxon>Sordariomycetes</taxon>
        <taxon>Hypocreomycetidae</taxon>
        <taxon>Hypocreales</taxon>
        <taxon>Hypocreaceae</taxon>
        <taxon>Trichoderma</taxon>
    </lineage>
</organism>
<name>A0A0F9ZV55_TRIHA</name>
<dbReference type="PANTHER" id="PTHR28199:SF1">
    <property type="entry name" value="PROCESSING OF GAS1 AND ALP PROTEIN 2"/>
    <property type="match status" value="1"/>
</dbReference>
<feature type="region of interest" description="Disordered" evidence="1">
    <location>
        <begin position="142"/>
        <end position="162"/>
    </location>
</feature>
<evidence type="ECO:0000256" key="1">
    <source>
        <dbReference type="SAM" id="MobiDB-lite"/>
    </source>
</evidence>
<dbReference type="OMA" id="FFGQLYT"/>
<proteinExistence type="predicted"/>
<keyword evidence="2" id="KW-1133">Transmembrane helix</keyword>
<dbReference type="Pfam" id="PF07543">
    <property type="entry name" value="PGA2"/>
    <property type="match status" value="1"/>
</dbReference>
<keyword evidence="2" id="KW-0812">Transmembrane</keyword>
<comment type="caution">
    <text evidence="3">The sequence shown here is derived from an EMBL/GenBank/DDBJ whole genome shotgun (WGS) entry which is preliminary data.</text>
</comment>
<dbReference type="OrthoDB" id="4227028at2759"/>
<dbReference type="AlphaFoldDB" id="A0A0F9ZV55"/>
<accession>A0A0F9ZV55</accession>
<dbReference type="EMBL" id="JOKZ01000090">
    <property type="protein sequence ID" value="KKP04017.1"/>
    <property type="molecule type" value="Genomic_DNA"/>
</dbReference>
<feature type="transmembrane region" description="Helical" evidence="2">
    <location>
        <begin position="44"/>
        <end position="62"/>
    </location>
</feature>
<sequence>MDSQSQQQDGAGQATLNSLGSVVSSLSQYGQNASNNLQKSFTDISTHGWLRLVMIVCTYLLIRPHILKYSTKHAVRTLEKQDEQDKAAAKEAVAKMSPNELRGLNAGAEIDVDADEHADGTSADWGSKARVRQRKMLRKMLEAEERRRYEEESDEDIRDLLE</sequence>
<dbReference type="PANTHER" id="PTHR28199">
    <property type="entry name" value="PROCESSING OF GAS1 AND ALP PROTEIN 2"/>
    <property type="match status" value="1"/>
</dbReference>
<protein>
    <recommendedName>
        <fullName evidence="5">Trafficking PGA2</fullName>
    </recommendedName>
</protein>
<evidence type="ECO:0008006" key="5">
    <source>
        <dbReference type="Google" id="ProtNLM"/>
    </source>
</evidence>
<dbReference type="InterPro" id="IPR011431">
    <property type="entry name" value="Trafficking_Pga2"/>
</dbReference>
<evidence type="ECO:0000256" key="2">
    <source>
        <dbReference type="SAM" id="Phobius"/>
    </source>
</evidence>
<evidence type="ECO:0000313" key="4">
    <source>
        <dbReference type="Proteomes" id="UP000034112"/>
    </source>
</evidence>
<dbReference type="Proteomes" id="UP000034112">
    <property type="component" value="Unassembled WGS sequence"/>
</dbReference>
<reference evidence="4" key="1">
    <citation type="journal article" date="2015" name="Genome Announc.">
        <title>Draft whole-genome sequence of the biocontrol agent Trichoderma harzianum T6776.</title>
        <authorList>
            <person name="Baroncelli R."/>
            <person name="Piaggeschi G."/>
            <person name="Fiorini L."/>
            <person name="Bertolini E."/>
            <person name="Zapparata A."/>
            <person name="Pe M.E."/>
            <person name="Sarrocco S."/>
            <person name="Vannacci G."/>
        </authorList>
    </citation>
    <scope>NUCLEOTIDE SEQUENCE [LARGE SCALE GENOMIC DNA]</scope>
    <source>
        <strain evidence="4">T6776</strain>
    </source>
</reference>
<gene>
    <name evidence="3" type="ORF">THAR02_03868</name>
</gene>
<feature type="compositionally biased region" description="Acidic residues" evidence="1">
    <location>
        <begin position="151"/>
        <end position="162"/>
    </location>
</feature>